<protein>
    <submittedName>
        <fullName evidence="1">Uncharacterized protein</fullName>
    </submittedName>
</protein>
<dbReference type="EMBL" id="LAZR01056637">
    <property type="protein sequence ID" value="KKK73762.1"/>
    <property type="molecule type" value="Genomic_DNA"/>
</dbReference>
<reference evidence="1" key="1">
    <citation type="journal article" date="2015" name="Nature">
        <title>Complex archaea that bridge the gap between prokaryotes and eukaryotes.</title>
        <authorList>
            <person name="Spang A."/>
            <person name="Saw J.H."/>
            <person name="Jorgensen S.L."/>
            <person name="Zaremba-Niedzwiedzka K."/>
            <person name="Martijn J."/>
            <person name="Lind A.E."/>
            <person name="van Eijk R."/>
            <person name="Schleper C."/>
            <person name="Guy L."/>
            <person name="Ettema T.J."/>
        </authorList>
    </citation>
    <scope>NUCLEOTIDE SEQUENCE</scope>
</reference>
<sequence length="102" mass="12310">MFSKFTVLACYCIYFSKSQREYEDMLGVVCKGERTDLDINEQIDEASKVAQILMQPYWAHKRKRPYIIDDIKRLNKKFEQDLKKELRQAKYDHQVRNVMVKN</sequence>
<dbReference type="AlphaFoldDB" id="A0A0F8XXC4"/>
<evidence type="ECO:0000313" key="1">
    <source>
        <dbReference type="EMBL" id="KKK73762.1"/>
    </source>
</evidence>
<organism evidence="1">
    <name type="scientific">marine sediment metagenome</name>
    <dbReference type="NCBI Taxonomy" id="412755"/>
    <lineage>
        <taxon>unclassified sequences</taxon>
        <taxon>metagenomes</taxon>
        <taxon>ecological metagenomes</taxon>
    </lineage>
</organism>
<name>A0A0F8XXC4_9ZZZZ</name>
<accession>A0A0F8XXC4</accession>
<comment type="caution">
    <text evidence="1">The sequence shown here is derived from an EMBL/GenBank/DDBJ whole genome shotgun (WGS) entry which is preliminary data.</text>
</comment>
<gene>
    <name evidence="1" type="ORF">LCGC14_2890550</name>
</gene>
<proteinExistence type="predicted"/>